<dbReference type="InterPro" id="IPR005911">
    <property type="entry name" value="YhcC-like"/>
</dbReference>
<dbReference type="GO" id="GO:0003824">
    <property type="term" value="F:catalytic activity"/>
    <property type="evidence" value="ECO:0007669"/>
    <property type="project" value="InterPro"/>
</dbReference>
<dbReference type="PANTHER" id="PTHR11135">
    <property type="entry name" value="HISTONE ACETYLTRANSFERASE-RELATED"/>
    <property type="match status" value="1"/>
</dbReference>
<evidence type="ECO:0000256" key="6">
    <source>
        <dbReference type="ARBA" id="ARBA00023014"/>
    </source>
</evidence>
<keyword evidence="2" id="KW-0004">4Fe-4S</keyword>
<comment type="caution">
    <text evidence="8">The sequence shown here is derived from an EMBL/GenBank/DDBJ whole genome shotgun (WGS) entry which is preliminary data.</text>
</comment>
<dbReference type="SFLD" id="SFLDG01091">
    <property type="entry name" value="uncharacterized_CHP01210-like"/>
    <property type="match status" value="1"/>
</dbReference>
<proteinExistence type="predicted"/>
<dbReference type="Pfam" id="PF16199">
    <property type="entry name" value="Radical_SAM_C"/>
    <property type="match status" value="1"/>
</dbReference>
<dbReference type="InterPro" id="IPR023404">
    <property type="entry name" value="rSAM_horseshoe"/>
</dbReference>
<evidence type="ECO:0000256" key="1">
    <source>
        <dbReference type="ARBA" id="ARBA00001966"/>
    </source>
</evidence>
<dbReference type="SUPFAM" id="SSF102114">
    <property type="entry name" value="Radical SAM enzymes"/>
    <property type="match status" value="1"/>
</dbReference>
<evidence type="ECO:0000313" key="9">
    <source>
        <dbReference type="Proteomes" id="UP000824082"/>
    </source>
</evidence>
<reference evidence="8" key="1">
    <citation type="submission" date="2020-10" db="EMBL/GenBank/DDBJ databases">
        <authorList>
            <person name="Gilroy R."/>
        </authorList>
    </citation>
    <scope>NUCLEOTIDE SEQUENCE</scope>
    <source>
        <strain evidence="8">4509</strain>
    </source>
</reference>
<dbReference type="InterPro" id="IPR039661">
    <property type="entry name" value="ELP3"/>
</dbReference>
<dbReference type="Pfam" id="PF04055">
    <property type="entry name" value="Radical_SAM"/>
    <property type="match status" value="1"/>
</dbReference>
<feature type="domain" description="Elp3/MiaA/NifB-like radical SAM core" evidence="7">
    <location>
        <begin position="30"/>
        <end position="257"/>
    </location>
</feature>
<comment type="cofactor">
    <cofactor evidence="1">
        <name>[4Fe-4S] cluster</name>
        <dbReference type="ChEBI" id="CHEBI:49883"/>
    </cofactor>
</comment>
<dbReference type="InterPro" id="IPR006638">
    <property type="entry name" value="Elp3/MiaA/NifB-like_rSAM"/>
</dbReference>
<dbReference type="InterPro" id="IPR007197">
    <property type="entry name" value="rSAM"/>
</dbReference>
<organism evidence="8 9">
    <name type="scientific">Candidatus Egerieicola faecale</name>
    <dbReference type="NCBI Taxonomy" id="2840774"/>
    <lineage>
        <taxon>Bacteria</taxon>
        <taxon>Bacillati</taxon>
        <taxon>Bacillota</taxon>
        <taxon>Clostridia</taxon>
        <taxon>Eubacteriales</taxon>
        <taxon>Oscillospiraceae</taxon>
        <taxon>Oscillospiraceae incertae sedis</taxon>
        <taxon>Candidatus Egerieicola</taxon>
    </lineage>
</organism>
<dbReference type="SFLD" id="SFLDS00029">
    <property type="entry name" value="Radical_SAM"/>
    <property type="match status" value="1"/>
</dbReference>
<keyword evidence="5" id="KW-0408">Iron</keyword>
<dbReference type="Proteomes" id="UP000824082">
    <property type="component" value="Unassembled WGS sequence"/>
</dbReference>
<dbReference type="PANTHER" id="PTHR11135:SF1">
    <property type="entry name" value="PROTEIN YHCC"/>
    <property type="match status" value="1"/>
</dbReference>
<dbReference type="SFLD" id="SFLDG01086">
    <property type="entry name" value="elongater_protein-like"/>
    <property type="match status" value="1"/>
</dbReference>
<evidence type="ECO:0000313" key="8">
    <source>
        <dbReference type="EMBL" id="HIU42585.1"/>
    </source>
</evidence>
<gene>
    <name evidence="8" type="ORF">IAD19_08570</name>
</gene>
<dbReference type="EMBL" id="DVMX01000162">
    <property type="protein sequence ID" value="HIU42585.1"/>
    <property type="molecule type" value="Genomic_DNA"/>
</dbReference>
<sequence>MTNPFPFTLDNKRYHTQNYELRKIFGEKVCKISLDGGFTCPNLDGTKGVGGCTYCSGRGSGDFTQSALLPIEEQWRIQQEKMYQKWPGSGCIAYFQAHTNTYAPLSRLKELYETALAQPNCVGLDIATRADCLSEEVCDYLAQLNRRCWLLVELGLQSTFDDTGERINRCHSYADFLEGYARLKQRGIRVCIHLINGLPGENHRRMVENVRRISHLGMYAVKLHLLYFLKGTQMAEEYRQGRVQMMSREEYVQVVCDQLELLPPETVIHRLTGDGKKEELIGPLWSLKKFCVLNEIDKELVRRDSWQGKNYSAGESGKLGGF</sequence>
<evidence type="ECO:0000256" key="5">
    <source>
        <dbReference type="ARBA" id="ARBA00023004"/>
    </source>
</evidence>
<dbReference type="AlphaFoldDB" id="A0A9D1IT13"/>
<name>A0A9D1IT13_9FIRM</name>
<evidence type="ECO:0000256" key="4">
    <source>
        <dbReference type="ARBA" id="ARBA00022723"/>
    </source>
</evidence>
<dbReference type="Gene3D" id="3.80.30.20">
    <property type="entry name" value="tm_1862 like domain"/>
    <property type="match status" value="1"/>
</dbReference>
<keyword evidence="4" id="KW-0479">Metal-binding</keyword>
<dbReference type="GO" id="GO:0046872">
    <property type="term" value="F:metal ion binding"/>
    <property type="evidence" value="ECO:0007669"/>
    <property type="project" value="UniProtKB-KW"/>
</dbReference>
<dbReference type="InterPro" id="IPR058240">
    <property type="entry name" value="rSAM_sf"/>
</dbReference>
<evidence type="ECO:0000259" key="7">
    <source>
        <dbReference type="SMART" id="SM00729"/>
    </source>
</evidence>
<dbReference type="NCBIfam" id="TIGR01212">
    <property type="entry name" value="TIGR01212 family radical SAM protein"/>
    <property type="match status" value="1"/>
</dbReference>
<reference evidence="8" key="2">
    <citation type="journal article" date="2021" name="PeerJ">
        <title>Extensive microbial diversity within the chicken gut microbiome revealed by metagenomics and culture.</title>
        <authorList>
            <person name="Gilroy R."/>
            <person name="Ravi A."/>
            <person name="Getino M."/>
            <person name="Pursley I."/>
            <person name="Horton D.L."/>
            <person name="Alikhan N.F."/>
            <person name="Baker D."/>
            <person name="Gharbi K."/>
            <person name="Hall N."/>
            <person name="Watson M."/>
            <person name="Adriaenssens E.M."/>
            <person name="Foster-Nyarko E."/>
            <person name="Jarju S."/>
            <person name="Secka A."/>
            <person name="Antonio M."/>
            <person name="Oren A."/>
            <person name="Chaudhuri R.R."/>
            <person name="La Ragione R."/>
            <person name="Hildebrand F."/>
            <person name="Pallen M.J."/>
        </authorList>
    </citation>
    <scope>NUCLEOTIDE SEQUENCE</scope>
    <source>
        <strain evidence="8">4509</strain>
    </source>
</reference>
<dbReference type="SMART" id="SM00729">
    <property type="entry name" value="Elp3"/>
    <property type="match status" value="1"/>
</dbReference>
<dbReference type="GO" id="GO:0051539">
    <property type="term" value="F:4 iron, 4 sulfur cluster binding"/>
    <property type="evidence" value="ECO:0007669"/>
    <property type="project" value="UniProtKB-KW"/>
</dbReference>
<keyword evidence="6" id="KW-0411">Iron-sulfur</keyword>
<keyword evidence="3" id="KW-0949">S-adenosyl-L-methionine</keyword>
<dbReference type="InterPro" id="IPR032432">
    <property type="entry name" value="Radical_SAM_C"/>
</dbReference>
<accession>A0A9D1IT13</accession>
<evidence type="ECO:0000256" key="2">
    <source>
        <dbReference type="ARBA" id="ARBA00022485"/>
    </source>
</evidence>
<protein>
    <submittedName>
        <fullName evidence="8">TIGR01212 family radical SAM protein</fullName>
    </submittedName>
</protein>
<evidence type="ECO:0000256" key="3">
    <source>
        <dbReference type="ARBA" id="ARBA00022691"/>
    </source>
</evidence>